<evidence type="ECO:0000313" key="1">
    <source>
        <dbReference type="EMBL" id="JAH29698.1"/>
    </source>
</evidence>
<dbReference type="EMBL" id="GBXM01078879">
    <property type="protein sequence ID" value="JAH29698.1"/>
    <property type="molecule type" value="Transcribed_RNA"/>
</dbReference>
<sequence>MTALVQTLVKRKDQSPFFDFYMWCSHNGMCQILCSTHTVSEMEK</sequence>
<reference evidence="1" key="1">
    <citation type="submission" date="2014-11" db="EMBL/GenBank/DDBJ databases">
        <authorList>
            <person name="Amaro Gonzalez C."/>
        </authorList>
    </citation>
    <scope>NUCLEOTIDE SEQUENCE</scope>
</reference>
<protein>
    <submittedName>
        <fullName evidence="1">Uncharacterized protein</fullName>
    </submittedName>
</protein>
<name>A0A0E9RMV3_ANGAN</name>
<reference evidence="1" key="2">
    <citation type="journal article" date="2015" name="Fish Shellfish Immunol.">
        <title>Early steps in the European eel (Anguilla anguilla)-Vibrio vulnificus interaction in the gills: Role of the RtxA13 toxin.</title>
        <authorList>
            <person name="Callol A."/>
            <person name="Pajuelo D."/>
            <person name="Ebbesson L."/>
            <person name="Teles M."/>
            <person name="MacKenzie S."/>
            <person name="Amaro C."/>
        </authorList>
    </citation>
    <scope>NUCLEOTIDE SEQUENCE</scope>
</reference>
<organism evidence="1">
    <name type="scientific">Anguilla anguilla</name>
    <name type="common">European freshwater eel</name>
    <name type="synonym">Muraena anguilla</name>
    <dbReference type="NCBI Taxonomy" id="7936"/>
    <lineage>
        <taxon>Eukaryota</taxon>
        <taxon>Metazoa</taxon>
        <taxon>Chordata</taxon>
        <taxon>Craniata</taxon>
        <taxon>Vertebrata</taxon>
        <taxon>Euteleostomi</taxon>
        <taxon>Actinopterygii</taxon>
        <taxon>Neopterygii</taxon>
        <taxon>Teleostei</taxon>
        <taxon>Anguilliformes</taxon>
        <taxon>Anguillidae</taxon>
        <taxon>Anguilla</taxon>
    </lineage>
</organism>
<accession>A0A0E9RMV3</accession>
<dbReference type="AlphaFoldDB" id="A0A0E9RMV3"/>
<proteinExistence type="predicted"/>